<accession>E2A239</accession>
<gene>
    <name evidence="2" type="ORF">EAG_13410</name>
</gene>
<protein>
    <submittedName>
        <fullName evidence="2">Uncharacterized protein</fullName>
    </submittedName>
</protein>
<feature type="chain" id="PRO_5003156547" evidence="1">
    <location>
        <begin position="27"/>
        <end position="113"/>
    </location>
</feature>
<dbReference type="EMBL" id="GL435917">
    <property type="protein sequence ID" value="EFN72487.1"/>
    <property type="molecule type" value="Genomic_DNA"/>
</dbReference>
<feature type="signal peptide" evidence="1">
    <location>
        <begin position="1"/>
        <end position="26"/>
    </location>
</feature>
<keyword evidence="3" id="KW-1185">Reference proteome</keyword>
<evidence type="ECO:0000313" key="3">
    <source>
        <dbReference type="Proteomes" id="UP000000311"/>
    </source>
</evidence>
<dbReference type="InParanoid" id="E2A239"/>
<name>E2A239_CAMFO</name>
<proteinExistence type="predicted"/>
<evidence type="ECO:0000256" key="1">
    <source>
        <dbReference type="SAM" id="SignalP"/>
    </source>
</evidence>
<dbReference type="AlphaFoldDB" id="E2A239"/>
<organism evidence="3">
    <name type="scientific">Camponotus floridanus</name>
    <name type="common">Florida carpenter ant</name>
    <dbReference type="NCBI Taxonomy" id="104421"/>
    <lineage>
        <taxon>Eukaryota</taxon>
        <taxon>Metazoa</taxon>
        <taxon>Ecdysozoa</taxon>
        <taxon>Arthropoda</taxon>
        <taxon>Hexapoda</taxon>
        <taxon>Insecta</taxon>
        <taxon>Pterygota</taxon>
        <taxon>Neoptera</taxon>
        <taxon>Endopterygota</taxon>
        <taxon>Hymenoptera</taxon>
        <taxon>Apocrita</taxon>
        <taxon>Aculeata</taxon>
        <taxon>Formicoidea</taxon>
        <taxon>Formicidae</taxon>
        <taxon>Formicinae</taxon>
        <taxon>Camponotus</taxon>
    </lineage>
</organism>
<sequence>MWWRWRWWSVVTTTVLVMLVLGAATAYSELSELDKPSELPVLAPHVYLSLPQITGNPLGLGNSYMLSARHEISTVQRRWPGISATENCLPATSGAGVRPNSLDIVAYRHRCDT</sequence>
<reference evidence="2 3" key="1">
    <citation type="journal article" date="2010" name="Science">
        <title>Genomic comparison of the ants Camponotus floridanus and Harpegnathos saltator.</title>
        <authorList>
            <person name="Bonasio R."/>
            <person name="Zhang G."/>
            <person name="Ye C."/>
            <person name="Mutti N.S."/>
            <person name="Fang X."/>
            <person name="Qin N."/>
            <person name="Donahue G."/>
            <person name="Yang P."/>
            <person name="Li Q."/>
            <person name="Li C."/>
            <person name="Zhang P."/>
            <person name="Huang Z."/>
            <person name="Berger S.L."/>
            <person name="Reinberg D."/>
            <person name="Wang J."/>
            <person name="Liebig J."/>
        </authorList>
    </citation>
    <scope>NUCLEOTIDE SEQUENCE [LARGE SCALE GENOMIC DNA]</scope>
    <source>
        <strain evidence="3">C129</strain>
    </source>
</reference>
<dbReference type="Proteomes" id="UP000000311">
    <property type="component" value="Unassembled WGS sequence"/>
</dbReference>
<evidence type="ECO:0000313" key="2">
    <source>
        <dbReference type="EMBL" id="EFN72487.1"/>
    </source>
</evidence>
<keyword evidence="1" id="KW-0732">Signal</keyword>